<evidence type="ECO:0000313" key="3">
    <source>
        <dbReference type="Proteomes" id="UP000008680"/>
    </source>
</evidence>
<feature type="transmembrane region" description="Helical" evidence="1">
    <location>
        <begin position="122"/>
        <end position="141"/>
    </location>
</feature>
<evidence type="ECO:0000256" key="1">
    <source>
        <dbReference type="SAM" id="Phobius"/>
    </source>
</evidence>
<dbReference type="Proteomes" id="UP000008680">
    <property type="component" value="Chromosome"/>
</dbReference>
<dbReference type="HOGENOM" id="CLU_1259112_0_0_2"/>
<proteinExistence type="predicted"/>
<keyword evidence="1" id="KW-1133">Transmembrane helix</keyword>
<dbReference type="EMBL" id="CP001719">
    <property type="protein sequence ID" value="ADC46180.1"/>
    <property type="molecule type" value="Genomic_DNA"/>
</dbReference>
<feature type="transmembrane region" description="Helical" evidence="1">
    <location>
        <begin position="97"/>
        <end position="116"/>
    </location>
</feature>
<dbReference type="KEGG" id="mru:mru_0328"/>
<feature type="transmembrane region" description="Helical" evidence="1">
    <location>
        <begin position="153"/>
        <end position="179"/>
    </location>
</feature>
<accession>D3E004</accession>
<evidence type="ECO:0000313" key="2">
    <source>
        <dbReference type="EMBL" id="ADC46180.1"/>
    </source>
</evidence>
<feature type="transmembrane region" description="Helical" evidence="1">
    <location>
        <begin position="6"/>
        <end position="27"/>
    </location>
</feature>
<keyword evidence="1" id="KW-0812">Transmembrane</keyword>
<feature type="transmembrane region" description="Helical" evidence="1">
    <location>
        <begin position="64"/>
        <end position="85"/>
    </location>
</feature>
<sequence>MMDLIFEYLIVFILLFATNIAFLLRYSSFNKNKFIPFVLGYAIIVFALTFVFSSLNLQKESIDFIPYILFAVSALMLIISIRYVGFGKNYGINDDKVVLYGTILSSFLSIGALALGLKSDNLFLSGLELAILSVVVIFLVYKISKIFNNAKRPYYAVIGEYMFLEFILLLILALTFSSVRELDYSMFGSFLILTPTYKVLYMIIAIVILLVLGVLYNDWVLKRLKRK</sequence>
<dbReference type="AlphaFoldDB" id="D3E004"/>
<feature type="transmembrane region" description="Helical" evidence="1">
    <location>
        <begin position="199"/>
        <end position="221"/>
    </location>
</feature>
<reference evidence="2 3" key="1">
    <citation type="journal article" date="2010" name="PLoS ONE">
        <title>The genome sequence of the rumen methanogen Methanobrevibacter ruminantium reveals new possibilities for controlling ruminant methane emissions.</title>
        <authorList>
            <person name="Leahy S.C."/>
            <person name="Kelly W.J."/>
            <person name="Altermann E."/>
            <person name="Ronimus R.S."/>
            <person name="Yeoman C.J."/>
            <person name="Pacheco D.M."/>
            <person name="Li D."/>
            <person name="Kong Z."/>
            <person name="McTavish S."/>
            <person name="Sang C."/>
            <person name="Lambie S.C."/>
            <person name="Janssen P.H."/>
            <person name="Dey D."/>
            <person name="Attwood G.T."/>
        </authorList>
    </citation>
    <scope>NUCLEOTIDE SEQUENCE [LARGE SCALE GENOMIC DNA]</scope>
    <source>
        <strain evidence="3">ATCC 35063 / DSM 1093 / JCM 13430 / OCM 146 / M1</strain>
    </source>
</reference>
<protein>
    <submittedName>
        <fullName evidence="2">Uncharacterized protein</fullName>
    </submittedName>
</protein>
<dbReference type="eggNOG" id="arCOG12639">
    <property type="taxonomic scope" value="Archaea"/>
</dbReference>
<organism evidence="2 3">
    <name type="scientific">Methanobrevibacter ruminantium (strain ATCC 35063 / DSM 1093 / JCM 13430 / OCM 146 / M1)</name>
    <name type="common">Methanobacterium ruminantium</name>
    <dbReference type="NCBI Taxonomy" id="634498"/>
    <lineage>
        <taxon>Archaea</taxon>
        <taxon>Methanobacteriati</taxon>
        <taxon>Methanobacteriota</taxon>
        <taxon>Methanomada group</taxon>
        <taxon>Methanobacteria</taxon>
        <taxon>Methanobacteriales</taxon>
        <taxon>Methanobacteriaceae</taxon>
        <taxon>Methanobrevibacter</taxon>
    </lineage>
</organism>
<keyword evidence="1" id="KW-0472">Membrane</keyword>
<dbReference type="STRING" id="634498.mru_0328"/>
<keyword evidence="3" id="KW-1185">Reference proteome</keyword>
<gene>
    <name evidence="2" type="ordered locus">mru_0328</name>
</gene>
<name>D3E004_METRM</name>
<dbReference type="PATRIC" id="fig|634498.28.peg.333"/>
<feature type="transmembrane region" description="Helical" evidence="1">
    <location>
        <begin position="34"/>
        <end position="52"/>
    </location>
</feature>